<dbReference type="PANTHER" id="PTHR43481">
    <property type="entry name" value="FRUCTOSE-1-PHOSPHATE PHOSPHATASE"/>
    <property type="match status" value="1"/>
</dbReference>
<proteinExistence type="predicted"/>
<accession>A0ABV3G8B4</accession>
<dbReference type="Gene3D" id="3.40.50.1000">
    <property type="entry name" value="HAD superfamily/HAD-like"/>
    <property type="match status" value="1"/>
</dbReference>
<organism evidence="1 2">
    <name type="scientific">Microtetraspora glauca</name>
    <dbReference type="NCBI Taxonomy" id="1996"/>
    <lineage>
        <taxon>Bacteria</taxon>
        <taxon>Bacillati</taxon>
        <taxon>Actinomycetota</taxon>
        <taxon>Actinomycetes</taxon>
        <taxon>Streptosporangiales</taxon>
        <taxon>Streptosporangiaceae</taxon>
        <taxon>Microtetraspora</taxon>
    </lineage>
</organism>
<dbReference type="EC" id="3.-.-.-" evidence="1"/>
<dbReference type="NCBIfam" id="TIGR01509">
    <property type="entry name" value="HAD-SF-IA-v3"/>
    <property type="match status" value="1"/>
</dbReference>
<name>A0ABV3G8B4_MICGL</name>
<dbReference type="Proteomes" id="UP001551675">
    <property type="component" value="Unassembled WGS sequence"/>
</dbReference>
<dbReference type="RefSeq" id="WP_228644790.1">
    <property type="nucleotide sequence ID" value="NZ_JBFALK010000002.1"/>
</dbReference>
<dbReference type="EMBL" id="JBFALK010000002">
    <property type="protein sequence ID" value="MEV0967866.1"/>
    <property type="molecule type" value="Genomic_DNA"/>
</dbReference>
<dbReference type="GO" id="GO:0016787">
    <property type="term" value="F:hydrolase activity"/>
    <property type="evidence" value="ECO:0007669"/>
    <property type="project" value="UniProtKB-KW"/>
</dbReference>
<dbReference type="InterPro" id="IPR051806">
    <property type="entry name" value="HAD-like_SPP"/>
</dbReference>
<evidence type="ECO:0000313" key="2">
    <source>
        <dbReference type="Proteomes" id="UP001551675"/>
    </source>
</evidence>
<dbReference type="InterPro" id="IPR006439">
    <property type="entry name" value="HAD-SF_hydro_IA"/>
</dbReference>
<gene>
    <name evidence="1" type="ORF">AB0I59_04465</name>
</gene>
<dbReference type="InterPro" id="IPR023198">
    <property type="entry name" value="PGP-like_dom2"/>
</dbReference>
<keyword evidence="1" id="KW-0378">Hydrolase</keyword>
<evidence type="ECO:0000313" key="1">
    <source>
        <dbReference type="EMBL" id="MEV0967866.1"/>
    </source>
</evidence>
<reference evidence="1 2" key="1">
    <citation type="submission" date="2024-06" db="EMBL/GenBank/DDBJ databases">
        <title>The Natural Products Discovery Center: Release of the First 8490 Sequenced Strains for Exploring Actinobacteria Biosynthetic Diversity.</title>
        <authorList>
            <person name="Kalkreuter E."/>
            <person name="Kautsar S.A."/>
            <person name="Yang D."/>
            <person name="Bader C.D."/>
            <person name="Teijaro C.N."/>
            <person name="Fluegel L."/>
            <person name="Davis C.M."/>
            <person name="Simpson J.R."/>
            <person name="Lauterbach L."/>
            <person name="Steele A.D."/>
            <person name="Gui C."/>
            <person name="Meng S."/>
            <person name="Li G."/>
            <person name="Viehrig K."/>
            <person name="Ye F."/>
            <person name="Su P."/>
            <person name="Kiefer A.F."/>
            <person name="Nichols A."/>
            <person name="Cepeda A.J."/>
            <person name="Yan W."/>
            <person name="Fan B."/>
            <person name="Jiang Y."/>
            <person name="Adhikari A."/>
            <person name="Zheng C.-J."/>
            <person name="Schuster L."/>
            <person name="Cowan T.M."/>
            <person name="Smanski M.J."/>
            <person name="Chevrette M.G."/>
            <person name="De Carvalho L.P.S."/>
            <person name="Shen B."/>
        </authorList>
    </citation>
    <scope>NUCLEOTIDE SEQUENCE [LARGE SCALE GENOMIC DNA]</scope>
    <source>
        <strain evidence="1 2">NPDC050100</strain>
    </source>
</reference>
<dbReference type="SUPFAM" id="SSF56784">
    <property type="entry name" value="HAD-like"/>
    <property type="match status" value="1"/>
</dbReference>
<dbReference type="Gene3D" id="1.10.150.240">
    <property type="entry name" value="Putative phosphatase, domain 2"/>
    <property type="match status" value="1"/>
</dbReference>
<dbReference type="SFLD" id="SFLDG01129">
    <property type="entry name" value="C1.5:_HAD__Beta-PGM__Phosphata"/>
    <property type="match status" value="1"/>
</dbReference>
<protein>
    <submittedName>
        <fullName evidence="1">HAD family hydrolase</fullName>
        <ecNumber evidence="1">3.-.-.-</ecNumber>
    </submittedName>
</protein>
<comment type="caution">
    <text evidence="1">The sequence shown here is derived from an EMBL/GenBank/DDBJ whole genome shotgun (WGS) entry which is preliminary data.</text>
</comment>
<dbReference type="SFLD" id="SFLDG01135">
    <property type="entry name" value="C1.5.6:_HAD__Beta-PGM__Phospha"/>
    <property type="match status" value="1"/>
</dbReference>
<keyword evidence="2" id="KW-1185">Reference proteome</keyword>
<dbReference type="NCBIfam" id="TIGR01549">
    <property type="entry name" value="HAD-SF-IA-v1"/>
    <property type="match status" value="1"/>
</dbReference>
<dbReference type="Pfam" id="PF00702">
    <property type="entry name" value="Hydrolase"/>
    <property type="match status" value="1"/>
</dbReference>
<dbReference type="SFLD" id="SFLDS00003">
    <property type="entry name" value="Haloacid_Dehalogenase"/>
    <property type="match status" value="1"/>
</dbReference>
<dbReference type="PANTHER" id="PTHR43481:SF4">
    <property type="entry name" value="GLYCEROL-1-PHOSPHATE PHOSPHOHYDROLASE 1-RELATED"/>
    <property type="match status" value="1"/>
</dbReference>
<dbReference type="InterPro" id="IPR036412">
    <property type="entry name" value="HAD-like_sf"/>
</dbReference>
<sequence length="233" mass="25364">MSTDLRYPEPANPAFLFDLDGTLIDSVYQHVIAWRSALAGLGIDLSVWRIHRRIGMSGGLFVTALLRETGLSLTQEQIDDLQHAHAAAYTEQIDSVKPLPGAISLLSELTERGVPWAIATSGYAATARRALDMLQLPEDTPMVTRDLVRRAKPDPDLFLAGAALLDIEPRSAMVVGDSVWDLLAARRAGSLGIGLLSGGYGRDELERAGAFRVYADPADMLNRLDELGVRQSR</sequence>
<dbReference type="InterPro" id="IPR023214">
    <property type="entry name" value="HAD_sf"/>
</dbReference>